<comment type="caution">
    <text evidence="2">The sequence shown here is derived from an EMBL/GenBank/DDBJ whole genome shotgun (WGS) entry which is preliminary data.</text>
</comment>
<evidence type="ECO:0000313" key="2">
    <source>
        <dbReference type="EMBL" id="MCZ3366772.1"/>
    </source>
</evidence>
<dbReference type="EMBL" id="JAPVES010000030">
    <property type="protein sequence ID" value="MCZ3374082.1"/>
    <property type="molecule type" value="Genomic_DNA"/>
</dbReference>
<proteinExistence type="predicted"/>
<keyword evidence="1" id="KW-1133">Transmembrane helix</keyword>
<feature type="transmembrane region" description="Helical" evidence="1">
    <location>
        <begin position="56"/>
        <end position="75"/>
    </location>
</feature>
<organism evidence="2 4">
    <name type="scientific">Methanobacterium veterum</name>
    <dbReference type="NCBI Taxonomy" id="408577"/>
    <lineage>
        <taxon>Archaea</taxon>
        <taxon>Methanobacteriati</taxon>
        <taxon>Methanobacteriota</taxon>
        <taxon>Methanomada group</taxon>
        <taxon>Methanobacteria</taxon>
        <taxon>Methanobacteriales</taxon>
        <taxon>Methanobacteriaceae</taxon>
        <taxon>Methanobacterium</taxon>
    </lineage>
</organism>
<keyword evidence="4" id="KW-1185">Reference proteome</keyword>
<sequence>MITLKYLNSQQIIVIVVILSAVVALKFTAPITSLILLSIFLSLLIYLFLKWLEKRGLSYNIGMVITLLGIFIWVLEY</sequence>
<evidence type="ECO:0000313" key="4">
    <source>
        <dbReference type="Proteomes" id="UP001068021"/>
    </source>
</evidence>
<evidence type="ECO:0000256" key="1">
    <source>
        <dbReference type="SAM" id="Phobius"/>
    </source>
</evidence>
<feature type="transmembrane region" description="Helical" evidence="1">
    <location>
        <begin position="7"/>
        <end position="25"/>
    </location>
</feature>
<name>A0A9E4ZWC2_9EURY</name>
<dbReference type="EMBL" id="JAPVER010000020">
    <property type="protein sequence ID" value="MCZ3366772.1"/>
    <property type="molecule type" value="Genomic_DNA"/>
</dbReference>
<keyword evidence="1" id="KW-0812">Transmembrane</keyword>
<keyword evidence="1" id="KW-0472">Membrane</keyword>
<feature type="transmembrane region" description="Helical" evidence="1">
    <location>
        <begin position="31"/>
        <end position="49"/>
    </location>
</feature>
<dbReference type="AlphaFoldDB" id="A0A9E4ZWC2"/>
<dbReference type="Proteomes" id="UP001068021">
    <property type="component" value="Unassembled WGS sequence"/>
</dbReference>
<dbReference type="RefSeq" id="WP_245611205.1">
    <property type="nucleotide sequence ID" value="NZ_JAPVER010000020.1"/>
</dbReference>
<reference evidence="2" key="1">
    <citation type="submission" date="2022-12" db="EMBL/GenBank/DDBJ databases">
        <title>Reclassification of two methanogenic archaea species isolated from the Kolyma lowland permafrost.</title>
        <authorList>
            <person name="Trubitsyn V.E."/>
            <person name="Rivkina E.M."/>
            <person name="Shcherbakova V.A."/>
        </authorList>
    </citation>
    <scope>NUCLEOTIDE SEQUENCE</scope>
    <source>
        <strain evidence="2">M2</strain>
        <strain evidence="3">MK4</strain>
    </source>
</reference>
<dbReference type="Proteomes" id="UP001074446">
    <property type="component" value="Unassembled WGS sequence"/>
</dbReference>
<evidence type="ECO:0000313" key="3">
    <source>
        <dbReference type="EMBL" id="MCZ3374082.1"/>
    </source>
</evidence>
<gene>
    <name evidence="3" type="ORF">O3H35_15650</name>
    <name evidence="2" type="ORF">O3H54_12850</name>
</gene>
<accession>A0A9E4ZWC2</accession>
<protein>
    <submittedName>
        <fullName evidence="2">Uncharacterized protein</fullName>
    </submittedName>
</protein>